<comment type="caution">
    <text evidence="2">The sequence shown here is derived from an EMBL/GenBank/DDBJ whole genome shotgun (WGS) entry which is preliminary data.</text>
</comment>
<name>A0ABQ5YFU2_9NEIS</name>
<gene>
    <name evidence="2" type="ORF">GCM10007907_23590</name>
</gene>
<organism evidence="2 3">
    <name type="scientific">Chitinimonas prasina</name>
    <dbReference type="NCBI Taxonomy" id="1434937"/>
    <lineage>
        <taxon>Bacteria</taxon>
        <taxon>Pseudomonadati</taxon>
        <taxon>Pseudomonadota</taxon>
        <taxon>Betaproteobacteria</taxon>
        <taxon>Neisseriales</taxon>
        <taxon>Chitinibacteraceae</taxon>
        <taxon>Chitinimonas</taxon>
    </lineage>
</organism>
<accession>A0ABQ5YFU2</accession>
<dbReference type="Gene3D" id="1.50.10.10">
    <property type="match status" value="1"/>
</dbReference>
<reference evidence="3" key="1">
    <citation type="journal article" date="2019" name="Int. J. Syst. Evol. Microbiol.">
        <title>The Global Catalogue of Microorganisms (GCM) 10K type strain sequencing project: providing services to taxonomists for standard genome sequencing and annotation.</title>
        <authorList>
            <consortium name="The Broad Institute Genomics Platform"/>
            <consortium name="The Broad Institute Genome Sequencing Center for Infectious Disease"/>
            <person name="Wu L."/>
            <person name="Ma J."/>
        </authorList>
    </citation>
    <scope>NUCLEOTIDE SEQUENCE [LARGE SCALE GENOMIC DNA]</scope>
    <source>
        <strain evidence="3">NBRC 110044</strain>
    </source>
</reference>
<dbReference type="PANTHER" id="PTHR15108">
    <property type="entry name" value="N-ACYLGLUCOSAMINE-2-EPIMERASE"/>
    <property type="match status" value="1"/>
</dbReference>
<proteinExistence type="predicted"/>
<evidence type="ECO:0000256" key="1">
    <source>
        <dbReference type="SAM" id="SignalP"/>
    </source>
</evidence>
<dbReference type="RefSeq" id="WP_284196665.1">
    <property type="nucleotide sequence ID" value="NZ_BSOG01000002.1"/>
</dbReference>
<feature type="signal peptide" evidence="1">
    <location>
        <begin position="1"/>
        <end position="22"/>
    </location>
</feature>
<feature type="chain" id="PRO_5046259820" evidence="1">
    <location>
        <begin position="23"/>
        <end position="481"/>
    </location>
</feature>
<dbReference type="InterPro" id="IPR008928">
    <property type="entry name" value="6-hairpin_glycosidase_sf"/>
</dbReference>
<dbReference type="EMBL" id="BSOG01000002">
    <property type="protein sequence ID" value="GLR13569.1"/>
    <property type="molecule type" value="Genomic_DNA"/>
</dbReference>
<sequence>MTLRHTLIAALFALATMAGAQAEEDAGQRWRQHAQEDLLPWWTQTAAQGEPLGRFPTFRCNDGSVYLAAAPCPELAQAPDWIKSELKRDYVRMQSRQIYTYAMGFHLTGDIKLLKLAQAGVADLRARALDKRTGSAASWFENGKPQPAIGMRNAQDLSYAGLGMAAVYYLTRDPLVLSDLIKLKQHIFTYQDPKAGLIRWQAKDSGNGDAQREELVATLDQLNAYLILVTPILPEGPLKRRWQEDIGKLSGAMVKRFHDADRGRFWGTRGLPDSDSADGRHNDFGHTVKAYWMLYLAARQNQDVELASLARDGMRKTLDAAWLQDSSSWGEKWRQDGSVVPHKSWWIYAELDQAAATLAVQEGDDPSRWQAAGQWWLKHFVAAPGGEVWGSVSADGNARPQLRQHHWKNGFHSMEHALVNYLASQALADQPATLYYATPATRVAARFKPYTFEGHTLSVEKLQVEGTTIQKVSIKLDRYKR</sequence>
<dbReference type="InterPro" id="IPR012341">
    <property type="entry name" value="6hp_glycosidase-like_sf"/>
</dbReference>
<dbReference type="Proteomes" id="UP001156706">
    <property type="component" value="Unassembled WGS sequence"/>
</dbReference>
<evidence type="ECO:0000313" key="2">
    <source>
        <dbReference type="EMBL" id="GLR13569.1"/>
    </source>
</evidence>
<protein>
    <submittedName>
        <fullName evidence="2">N-acylglucosamine 2-epimerase</fullName>
    </submittedName>
</protein>
<keyword evidence="1" id="KW-0732">Signal</keyword>
<dbReference type="SUPFAM" id="SSF48208">
    <property type="entry name" value="Six-hairpin glycosidases"/>
    <property type="match status" value="1"/>
</dbReference>
<keyword evidence="3" id="KW-1185">Reference proteome</keyword>
<evidence type="ECO:0000313" key="3">
    <source>
        <dbReference type="Proteomes" id="UP001156706"/>
    </source>
</evidence>